<name>A0A2U7XXB3_KLEPN</name>
<keyword evidence="1" id="KW-0614">Plasmid</keyword>
<dbReference type="GeneID" id="39632941"/>
<protein>
    <submittedName>
        <fullName evidence="1">Uncharacterized protein</fullName>
    </submittedName>
</protein>
<dbReference type="RefSeq" id="WP_072310983.1">
    <property type="nucleotide sequence ID" value="NZ_CAMRIF010000003.1"/>
</dbReference>
<evidence type="ECO:0000313" key="1">
    <source>
        <dbReference type="EMBL" id="AVX52232.1"/>
    </source>
</evidence>
<dbReference type="EMBL" id="MG736312">
    <property type="protein sequence ID" value="AVX52232.1"/>
    <property type="molecule type" value="Genomic_DNA"/>
</dbReference>
<dbReference type="AlphaFoldDB" id="A0A2U7XXB3"/>
<organism evidence="1">
    <name type="scientific">Klebsiella pneumoniae</name>
    <dbReference type="NCBI Taxonomy" id="573"/>
    <lineage>
        <taxon>Bacteria</taxon>
        <taxon>Pseudomonadati</taxon>
        <taxon>Pseudomonadota</taxon>
        <taxon>Gammaproteobacteria</taxon>
        <taxon>Enterobacterales</taxon>
        <taxon>Enterobacteriaceae</taxon>
        <taxon>Klebsiella/Raoultella group</taxon>
        <taxon>Klebsiella</taxon>
        <taxon>Klebsiella pneumoniae complex</taxon>
    </lineage>
</organism>
<proteinExistence type="predicted"/>
<sequence length="118" mass="13639">MNWIDLLWMLLALYSGFSLLVRRRLIIKKINILNYMLFSTLIIYISETLQTITHMSSSGYILHMMTYTAQASLLAYGIYCAWPNPWFAEQHGRRLSGNIPGISLCLILMSCLMIIIFV</sequence>
<accession>A0A2U7XXB3</accession>
<geneLocation type="plasmid" evidence="1">
    <name>pKP91</name>
</geneLocation>
<gene>
    <name evidence="1" type="ORF">pKP91-00069</name>
</gene>
<reference evidence="1" key="1">
    <citation type="journal article" date="2018" name="Emerg. Microbes Infect.">
        <title>Identified a colistin-resistance gene mcr-8.1 in klebsiella pneumoniae.</title>
        <authorList>
            <person name="Wang X."/>
            <person name="Wang Y."/>
            <person name="Shen Z."/>
        </authorList>
    </citation>
    <scope>NUCLEOTIDE SEQUENCE</scope>
    <source>
        <strain evidence="1">KP91</strain>
        <plasmid evidence="1">pKP91</plasmid>
    </source>
</reference>